<comment type="function">
    <text evidence="2">Involved in the storage or transport of lipids necessary for membrane maintenance under stressful conditions. Displays a binding preference for lysophospholipids.</text>
</comment>
<gene>
    <name evidence="4" type="ORF">H0E82_10830</name>
</gene>
<dbReference type="AlphaFoldDB" id="A0A7Z0QT44"/>
<dbReference type="PANTHER" id="PTHR10612">
    <property type="entry name" value="APOLIPOPROTEIN D"/>
    <property type="match status" value="1"/>
</dbReference>
<evidence type="ECO:0000259" key="3">
    <source>
        <dbReference type="Pfam" id="PF08212"/>
    </source>
</evidence>
<feature type="domain" description="Lipocalin/cytosolic fatty-acid binding" evidence="3">
    <location>
        <begin position="13"/>
        <end position="160"/>
    </location>
</feature>
<sequence length="176" mass="19843">MTHHEPPPTVPAVDLQRYLGTWYELARLPMRHEPEDYRDITASYSLNDDGTVRVANRAIDGRGEPQEAIGEATPVEGSHNSKLEVSFLPEGLRWIPFTKGDYWILRLDADYRIALVGSPDRKYLWLMAREPHLPVALRDDYLATARALGYDLADLIHTPQPGLTTGSASDTPPLRR</sequence>
<dbReference type="EMBL" id="JACCJZ010000017">
    <property type="protein sequence ID" value="NYZ63255.1"/>
    <property type="molecule type" value="Genomic_DNA"/>
</dbReference>
<dbReference type="CDD" id="cd19438">
    <property type="entry name" value="lipocalin_Blc-like"/>
    <property type="match status" value="1"/>
</dbReference>
<keyword evidence="5" id="KW-1185">Reference proteome</keyword>
<dbReference type="PIRSF" id="PIRSF036893">
    <property type="entry name" value="Lipocalin_ApoD"/>
    <property type="match status" value="1"/>
</dbReference>
<dbReference type="RefSeq" id="WP_180545459.1">
    <property type="nucleotide sequence ID" value="NZ_JACCJZ010000017.1"/>
</dbReference>
<protein>
    <recommendedName>
        <fullName evidence="2">Outer membrane lipoprotein Blc</fullName>
    </recommendedName>
</protein>
<dbReference type="Proteomes" id="UP000589896">
    <property type="component" value="Unassembled WGS sequence"/>
</dbReference>
<comment type="subunit">
    <text evidence="2">Homodimer.</text>
</comment>
<dbReference type="PRINTS" id="PR01171">
    <property type="entry name" value="BCTLIPOCALIN"/>
</dbReference>
<dbReference type="GO" id="GO:0006950">
    <property type="term" value="P:response to stress"/>
    <property type="evidence" value="ECO:0007669"/>
    <property type="project" value="UniProtKB-ARBA"/>
</dbReference>
<dbReference type="Gene3D" id="2.40.128.20">
    <property type="match status" value="1"/>
</dbReference>
<keyword evidence="2" id="KW-0449">Lipoprotein</keyword>
<dbReference type="PROSITE" id="PS00213">
    <property type="entry name" value="LIPOCALIN"/>
    <property type="match status" value="1"/>
</dbReference>
<dbReference type="GO" id="GO:0008289">
    <property type="term" value="F:lipid binding"/>
    <property type="evidence" value="ECO:0007669"/>
    <property type="project" value="UniProtKB-UniRule"/>
</dbReference>
<keyword evidence="2" id="KW-0998">Cell outer membrane</keyword>
<dbReference type="InterPro" id="IPR012674">
    <property type="entry name" value="Calycin"/>
</dbReference>
<organism evidence="4 5">
    <name type="scientific">Luteimonas deserti</name>
    <dbReference type="NCBI Taxonomy" id="2752306"/>
    <lineage>
        <taxon>Bacteria</taxon>
        <taxon>Pseudomonadati</taxon>
        <taxon>Pseudomonadota</taxon>
        <taxon>Gammaproteobacteria</taxon>
        <taxon>Lysobacterales</taxon>
        <taxon>Lysobacteraceae</taxon>
        <taxon>Luteimonas</taxon>
    </lineage>
</organism>
<dbReference type="InterPro" id="IPR022272">
    <property type="entry name" value="Lipocalin_CS"/>
</dbReference>
<keyword evidence="2" id="KW-0446">Lipid-binding</keyword>
<comment type="subcellular location">
    <subcellularLocation>
        <location evidence="2">Cell outer membrane</location>
    </subcellularLocation>
</comment>
<reference evidence="4 5" key="1">
    <citation type="submission" date="2020-07" db="EMBL/GenBank/DDBJ databases">
        <title>isolation of Luteimonas sp. SJ-16.</title>
        <authorList>
            <person name="Huang X.-X."/>
            <person name="Xu L."/>
            <person name="Sun J.-Q."/>
        </authorList>
    </citation>
    <scope>NUCLEOTIDE SEQUENCE [LARGE SCALE GENOMIC DNA]</scope>
    <source>
        <strain evidence="4 5">SJ-16</strain>
    </source>
</reference>
<dbReference type="InterPro" id="IPR002446">
    <property type="entry name" value="Lipocalin_bac"/>
</dbReference>
<evidence type="ECO:0000256" key="2">
    <source>
        <dbReference type="PIRNR" id="PIRNR036893"/>
    </source>
</evidence>
<dbReference type="PANTHER" id="PTHR10612:SF34">
    <property type="entry name" value="APOLIPOPROTEIN D"/>
    <property type="match status" value="1"/>
</dbReference>
<proteinExistence type="inferred from homology"/>
<evidence type="ECO:0000256" key="1">
    <source>
        <dbReference type="ARBA" id="ARBA00006889"/>
    </source>
</evidence>
<keyword evidence="2" id="KW-0472">Membrane</keyword>
<dbReference type="Pfam" id="PF08212">
    <property type="entry name" value="Lipocalin_2"/>
    <property type="match status" value="1"/>
</dbReference>
<dbReference type="InterPro" id="IPR022271">
    <property type="entry name" value="Lipocalin_ApoD"/>
</dbReference>
<evidence type="ECO:0000313" key="4">
    <source>
        <dbReference type="EMBL" id="NYZ63255.1"/>
    </source>
</evidence>
<dbReference type="InterPro" id="IPR000566">
    <property type="entry name" value="Lipocln_cytosolic_FA-bd_dom"/>
</dbReference>
<dbReference type="GO" id="GO:0009279">
    <property type="term" value="C:cell outer membrane"/>
    <property type="evidence" value="ECO:0007669"/>
    <property type="project" value="UniProtKB-SubCell"/>
</dbReference>
<comment type="caution">
    <text evidence="4">The sequence shown here is derived from an EMBL/GenBank/DDBJ whole genome shotgun (WGS) entry which is preliminary data.</text>
</comment>
<accession>A0A7Z0QT44</accession>
<name>A0A7Z0QT44_9GAMM</name>
<dbReference type="SUPFAM" id="SSF50814">
    <property type="entry name" value="Lipocalins"/>
    <property type="match status" value="1"/>
</dbReference>
<comment type="similarity">
    <text evidence="1 2">Belongs to the calycin superfamily. Lipocalin family.</text>
</comment>
<evidence type="ECO:0000313" key="5">
    <source>
        <dbReference type="Proteomes" id="UP000589896"/>
    </source>
</evidence>
<dbReference type="InterPro" id="IPR047202">
    <property type="entry name" value="Lipocalin_Blc-like_dom"/>
</dbReference>